<accession>A0A0F7ZUJ4</accession>
<evidence type="ECO:0000313" key="2">
    <source>
        <dbReference type="EMBL" id="KJZ74968.1"/>
    </source>
</evidence>
<dbReference type="AlphaFoldDB" id="A0A0F7ZUJ4"/>
<sequence length="463" mass="51609">MVPNTLPLLLLSASALLDAAGAQLDRIDYRSLVRDHPIGRQAIQDVEARVRGLDSTVYLEAPLHALKGYDPDNELWKLSYLRGSMDPEAVKITIDINPYVDLDVGEGEYTITESKAVVDTRRNGWMSEQSSEKGRSTAAEAKAEAGFPGIASVSFGLTHTVHGSERRTNGTNGENSKTLEDTITLNSKLVCPPDHSCMVITWTYSRTISGPCYSYPILDALAARTRWPLLPQNYGLTNLSMAFLHGALATKDINDEFFQFAESRPALQDINAPEGKAFFEQGYLQAGARMHPAPWIAQYKKRGMCTFKHTLRKKDEKGTPYRTQRTFKIRLPAGNGKPSTSSASSAPEIPKAVRMSKNKNYCRLENGWKYSTKYGMKSYRRPEGEWEEHPDWPEPQDADVNCAEMKRVGASANQVPVRRGLGQLNTSTALDFDKIEVEEGYDDIKDYLRLAKEQGYDGLSDPV</sequence>
<evidence type="ECO:0000256" key="1">
    <source>
        <dbReference type="SAM" id="SignalP"/>
    </source>
</evidence>
<protein>
    <submittedName>
        <fullName evidence="2">Uncharacterized protein</fullName>
    </submittedName>
</protein>
<reference evidence="2 3" key="1">
    <citation type="journal article" date="2014" name="Genome Biol. Evol.">
        <title>Comparative genomics and transcriptomics analyses reveal divergent lifestyle features of nematode endoparasitic fungus Hirsutella minnesotensis.</title>
        <authorList>
            <person name="Lai Y."/>
            <person name="Liu K."/>
            <person name="Zhang X."/>
            <person name="Zhang X."/>
            <person name="Li K."/>
            <person name="Wang N."/>
            <person name="Shu C."/>
            <person name="Wu Y."/>
            <person name="Wang C."/>
            <person name="Bushley K.E."/>
            <person name="Xiang M."/>
            <person name="Liu X."/>
        </authorList>
    </citation>
    <scope>NUCLEOTIDE SEQUENCE [LARGE SCALE GENOMIC DNA]</scope>
    <source>
        <strain evidence="2 3">3608</strain>
    </source>
</reference>
<dbReference type="Gene3D" id="2.170.15.10">
    <property type="entry name" value="Proaerolysin, chain A, domain 3"/>
    <property type="match status" value="1"/>
</dbReference>
<dbReference type="Proteomes" id="UP000054481">
    <property type="component" value="Unassembled WGS sequence"/>
</dbReference>
<keyword evidence="3" id="KW-1185">Reference proteome</keyword>
<dbReference type="EMBL" id="KQ030521">
    <property type="protein sequence ID" value="KJZ74968.1"/>
    <property type="molecule type" value="Genomic_DNA"/>
</dbReference>
<dbReference type="OrthoDB" id="4920884at2759"/>
<feature type="signal peptide" evidence="1">
    <location>
        <begin position="1"/>
        <end position="22"/>
    </location>
</feature>
<keyword evidence="1" id="KW-0732">Signal</keyword>
<organism evidence="2 3">
    <name type="scientific">Hirsutella minnesotensis 3608</name>
    <dbReference type="NCBI Taxonomy" id="1043627"/>
    <lineage>
        <taxon>Eukaryota</taxon>
        <taxon>Fungi</taxon>
        <taxon>Dikarya</taxon>
        <taxon>Ascomycota</taxon>
        <taxon>Pezizomycotina</taxon>
        <taxon>Sordariomycetes</taxon>
        <taxon>Hypocreomycetidae</taxon>
        <taxon>Hypocreales</taxon>
        <taxon>Ophiocordycipitaceae</taxon>
        <taxon>Hirsutella</taxon>
    </lineage>
</organism>
<proteinExistence type="predicted"/>
<feature type="chain" id="PRO_5002526126" evidence="1">
    <location>
        <begin position="23"/>
        <end position="463"/>
    </location>
</feature>
<gene>
    <name evidence="2" type="ORF">HIM_05699</name>
</gene>
<name>A0A0F7ZUJ4_9HYPO</name>
<evidence type="ECO:0000313" key="3">
    <source>
        <dbReference type="Proteomes" id="UP000054481"/>
    </source>
</evidence>